<evidence type="ECO:0000313" key="1">
    <source>
        <dbReference type="EMBL" id="ETJ35165.1"/>
    </source>
</evidence>
<dbReference type="EMBL" id="AZMM01010437">
    <property type="protein sequence ID" value="ETJ35165.1"/>
    <property type="molecule type" value="Genomic_DNA"/>
</dbReference>
<protein>
    <submittedName>
        <fullName evidence="1">Staphylolytic amidase</fullName>
    </submittedName>
</protein>
<name>W1Y0F5_9ZZZZ</name>
<accession>W1Y0F5</accession>
<dbReference type="AlphaFoldDB" id="W1Y0F5"/>
<gene>
    <name evidence="1" type="ORF">Q604_UNBC10437G0001</name>
</gene>
<organism evidence="1">
    <name type="scientific">human gut metagenome</name>
    <dbReference type="NCBI Taxonomy" id="408170"/>
    <lineage>
        <taxon>unclassified sequences</taxon>
        <taxon>metagenomes</taxon>
        <taxon>organismal metagenomes</taxon>
    </lineage>
</organism>
<feature type="non-terminal residue" evidence="1">
    <location>
        <position position="76"/>
    </location>
</feature>
<sequence length="76" mass="8901">MLKKLITCTLLSSIALTGVNMLEYSPKIDQNHIAKAAEIDKYPRPIKKQQPNYHTKNNCTWYVHNKRNQTKRYLPS</sequence>
<reference evidence="1" key="1">
    <citation type="submission" date="2013-12" db="EMBL/GenBank/DDBJ databases">
        <title>A Varibaculum cambriense genome reconstructed from a premature infant gut community with otherwise low bacterial novelty that shifts toward anaerobic metabolism during the third week of life.</title>
        <authorList>
            <person name="Brown C.T."/>
            <person name="Sharon I."/>
            <person name="Thomas B.C."/>
            <person name="Castelle C.J."/>
            <person name="Morowitz M.J."/>
            <person name="Banfield J.F."/>
        </authorList>
    </citation>
    <scope>NUCLEOTIDE SEQUENCE</scope>
</reference>
<proteinExistence type="predicted"/>
<comment type="caution">
    <text evidence="1">The sequence shown here is derived from an EMBL/GenBank/DDBJ whole genome shotgun (WGS) entry which is preliminary data.</text>
</comment>